<evidence type="ECO:0000313" key="3">
    <source>
        <dbReference type="Proteomes" id="UP000663193"/>
    </source>
</evidence>
<evidence type="ECO:0000256" key="1">
    <source>
        <dbReference type="SAM" id="SignalP"/>
    </source>
</evidence>
<evidence type="ECO:0000313" key="2">
    <source>
        <dbReference type="EMBL" id="QRC98185.1"/>
    </source>
</evidence>
<dbReference type="VEuPathDB" id="FungiDB:JI435_042790"/>
<feature type="chain" id="PRO_5031538335" evidence="1">
    <location>
        <begin position="19"/>
        <end position="102"/>
    </location>
</feature>
<dbReference type="AlphaFoldDB" id="A0A7U2F3U1"/>
<keyword evidence="1" id="KW-0732">Signal</keyword>
<dbReference type="Proteomes" id="UP000663193">
    <property type="component" value="Chromosome 8"/>
</dbReference>
<gene>
    <name evidence="2" type="ORF">JI435_042790</name>
</gene>
<protein>
    <submittedName>
        <fullName evidence="2">Uncharacterized protein</fullName>
    </submittedName>
</protein>
<name>A0A7U2F3U1_PHANO</name>
<reference evidence="3" key="1">
    <citation type="journal article" date="2021" name="BMC Genomics">
        <title>Chromosome-level genome assembly and manually-curated proteome of model necrotroph Parastagonospora nodorum Sn15 reveals a genome-wide trove of candidate effector homologs, and redundancy of virulence-related functions within an accessory chromosome.</title>
        <authorList>
            <person name="Bertazzoni S."/>
            <person name="Jones D.A.B."/>
            <person name="Phan H.T."/>
            <person name="Tan K.-C."/>
            <person name="Hane J.K."/>
        </authorList>
    </citation>
    <scope>NUCLEOTIDE SEQUENCE [LARGE SCALE GENOMIC DNA]</scope>
    <source>
        <strain evidence="3">SN15 / ATCC MYA-4574 / FGSC 10173)</strain>
    </source>
</reference>
<sequence length="102" mass="11331">MKFTFAAVISAIVAVAAAQQNCVEQAPIALLTSSVAFMPVEPALAVREGALSRMFGLSRWSSSVNKLQQETNRWNERCQVSYERSFYRVDTSFSKTRKPLPG</sequence>
<dbReference type="EMBL" id="CP069030">
    <property type="protein sequence ID" value="QRC98185.1"/>
    <property type="molecule type" value="Genomic_DNA"/>
</dbReference>
<organism evidence="2 3">
    <name type="scientific">Phaeosphaeria nodorum (strain SN15 / ATCC MYA-4574 / FGSC 10173)</name>
    <name type="common">Glume blotch fungus</name>
    <name type="synonym">Parastagonospora nodorum</name>
    <dbReference type="NCBI Taxonomy" id="321614"/>
    <lineage>
        <taxon>Eukaryota</taxon>
        <taxon>Fungi</taxon>
        <taxon>Dikarya</taxon>
        <taxon>Ascomycota</taxon>
        <taxon>Pezizomycotina</taxon>
        <taxon>Dothideomycetes</taxon>
        <taxon>Pleosporomycetidae</taxon>
        <taxon>Pleosporales</taxon>
        <taxon>Pleosporineae</taxon>
        <taxon>Phaeosphaeriaceae</taxon>
        <taxon>Parastagonospora</taxon>
    </lineage>
</organism>
<accession>A0A7U2F3U1</accession>
<feature type="signal peptide" evidence="1">
    <location>
        <begin position="1"/>
        <end position="18"/>
    </location>
</feature>
<keyword evidence="3" id="KW-1185">Reference proteome</keyword>
<proteinExistence type="predicted"/>